<organism evidence="5">
    <name type="scientific">Setaria italica</name>
    <name type="common">Foxtail millet</name>
    <name type="synonym">Panicum italicum</name>
    <dbReference type="NCBI Taxonomy" id="4555"/>
    <lineage>
        <taxon>Eukaryota</taxon>
        <taxon>Viridiplantae</taxon>
        <taxon>Streptophyta</taxon>
        <taxon>Embryophyta</taxon>
        <taxon>Tracheophyta</taxon>
        <taxon>Spermatophyta</taxon>
        <taxon>Magnoliopsida</taxon>
        <taxon>Liliopsida</taxon>
        <taxon>Poales</taxon>
        <taxon>Poaceae</taxon>
        <taxon>PACMAD clade</taxon>
        <taxon>Panicoideae</taxon>
        <taxon>Panicodae</taxon>
        <taxon>Paniceae</taxon>
        <taxon>Cenchrinae</taxon>
        <taxon>Setaria</taxon>
    </lineage>
</organism>
<name>K4AMW5_SETIT</name>
<evidence type="ECO:0000313" key="6">
    <source>
        <dbReference type="EnsemblPlants" id="KQK88185"/>
    </source>
</evidence>
<dbReference type="InterPro" id="IPR035669">
    <property type="entry name" value="SGNH_plant_lipase-like"/>
</dbReference>
<evidence type="ECO:0000313" key="7">
    <source>
        <dbReference type="Proteomes" id="UP000004995"/>
    </source>
</evidence>
<dbReference type="InterPro" id="IPR036514">
    <property type="entry name" value="SGNH_hydro_sf"/>
</dbReference>
<protein>
    <recommendedName>
        <fullName evidence="8">GDSL esterase/lipase</fullName>
    </recommendedName>
</protein>
<feature type="signal peptide" evidence="4">
    <location>
        <begin position="1"/>
        <end position="22"/>
    </location>
</feature>
<dbReference type="Gramene" id="KQK88185">
    <property type="protein sequence ID" value="KQK88185"/>
    <property type="gene ID" value="SETIT_040261mg"/>
</dbReference>
<dbReference type="PANTHER" id="PTHR45648">
    <property type="entry name" value="GDSL LIPASE/ACYLHYDROLASE FAMILY PROTEIN (AFU_ORTHOLOGUE AFUA_4G14700)"/>
    <property type="match status" value="1"/>
</dbReference>
<sequence>MGYELAMKILVLSLVLVAVAGSIPPSKMLRRVPAAIYVFGDSTMDVGNSNYLPGKNVPRADHPYYGIDMPGSGKPNGRFSNGYNTADFFAQSMGFMSSPPPYLSLAPSSNNLVQTAFATGVSYASSGAGILDSTNAGKSIPLSRQVQYFSATCSKMVASKGSGAVSALLSRSIFLIGIGGNDLAAFANAEPAHSDVAAFYDTLISNYSATITELYAMGARRFAVINVGFAGCLPVARALDAAGACSDTRNELAAGFNGALRSLLAGLVPRLQGLAYSLADSYGIMAAIFADPLASGFTDVASACCGSGRLGAAGCLPTSAVCADHDRNYFWDGIHPSQRAASVRTRAFYDGPAQYTTPINFKQLVVASGTQ</sequence>
<dbReference type="CDD" id="cd01837">
    <property type="entry name" value="SGNH_plant_lipase_like"/>
    <property type="match status" value="1"/>
</dbReference>
<reference evidence="5 7" key="1">
    <citation type="journal article" date="2012" name="Nat. Biotechnol.">
        <title>Reference genome sequence of the model plant Setaria.</title>
        <authorList>
            <person name="Bennetzen J.L."/>
            <person name="Schmutz J."/>
            <person name="Wang H."/>
            <person name="Percifield R."/>
            <person name="Hawkins J."/>
            <person name="Pontaroli A.C."/>
            <person name="Estep M."/>
            <person name="Feng L."/>
            <person name="Vaughn J.N."/>
            <person name="Grimwood J."/>
            <person name="Jenkins J."/>
            <person name="Barry K."/>
            <person name="Lindquist E."/>
            <person name="Hellsten U."/>
            <person name="Deshpande S."/>
            <person name="Wang X."/>
            <person name="Wu X."/>
            <person name="Mitros T."/>
            <person name="Triplett J."/>
            <person name="Yang X."/>
            <person name="Ye C.Y."/>
            <person name="Mauro-Herrera M."/>
            <person name="Wang L."/>
            <person name="Li P."/>
            <person name="Sharma M."/>
            <person name="Sharma R."/>
            <person name="Ronald P.C."/>
            <person name="Panaud O."/>
            <person name="Kellogg E.A."/>
            <person name="Brutnell T.P."/>
            <person name="Doust A.N."/>
            <person name="Tuskan G.A."/>
            <person name="Rokhsar D."/>
            <person name="Devos K.M."/>
        </authorList>
    </citation>
    <scope>NUCLEOTIDE SEQUENCE [LARGE SCALE GENOMIC DNA]</scope>
    <source>
        <strain evidence="7">cv. Yugu1</strain>
        <strain evidence="5">Yugu1</strain>
    </source>
</reference>
<dbReference type="Proteomes" id="UP000004995">
    <property type="component" value="Unassembled WGS sequence"/>
</dbReference>
<dbReference type="OrthoDB" id="1600564at2759"/>
<evidence type="ECO:0000313" key="5">
    <source>
        <dbReference type="EMBL" id="RCV41970.1"/>
    </source>
</evidence>
<dbReference type="RefSeq" id="XP_004982496.1">
    <property type="nucleotide sequence ID" value="XM_004982439.1"/>
</dbReference>
<dbReference type="InterPro" id="IPR051058">
    <property type="entry name" value="GDSL_Est/Lipase"/>
</dbReference>
<proteinExistence type="inferred from homology"/>
<dbReference type="PANTHER" id="PTHR45648:SF33">
    <property type="entry name" value="GDSL ESTERASE_LIPASE"/>
    <property type="match status" value="1"/>
</dbReference>
<dbReference type="GO" id="GO:0016042">
    <property type="term" value="P:lipid catabolic process"/>
    <property type="evidence" value="ECO:0007669"/>
    <property type="project" value="UniProtKB-KW"/>
</dbReference>
<keyword evidence="3" id="KW-0442">Lipid degradation</keyword>
<dbReference type="Gene3D" id="3.40.50.1110">
    <property type="entry name" value="SGNH hydrolase"/>
    <property type="match status" value="1"/>
</dbReference>
<keyword evidence="7" id="KW-1185">Reference proteome</keyword>
<evidence type="ECO:0000256" key="2">
    <source>
        <dbReference type="ARBA" id="ARBA00022801"/>
    </source>
</evidence>
<dbReference type="KEGG" id="sita:101783900"/>
<dbReference type="HOGENOM" id="CLU_015101_0_2_1"/>
<dbReference type="AlphaFoldDB" id="K4AMW5"/>
<dbReference type="EnsemblPlants" id="KQK88185">
    <property type="protein sequence ID" value="KQK88185"/>
    <property type="gene ID" value="SETIT_040261mg"/>
</dbReference>
<dbReference type="eggNOG" id="ENOG502R431">
    <property type="taxonomic scope" value="Eukaryota"/>
</dbReference>
<dbReference type="GO" id="GO:0016788">
    <property type="term" value="F:hydrolase activity, acting on ester bonds"/>
    <property type="evidence" value="ECO:0007669"/>
    <property type="project" value="InterPro"/>
</dbReference>
<dbReference type="GeneID" id="101783900"/>
<feature type="chain" id="PRO_5010129180" description="GDSL esterase/lipase" evidence="4">
    <location>
        <begin position="23"/>
        <end position="371"/>
    </location>
</feature>
<dbReference type="SUPFAM" id="SSF52266">
    <property type="entry name" value="SGNH hydrolase"/>
    <property type="match status" value="1"/>
</dbReference>
<evidence type="ECO:0000256" key="1">
    <source>
        <dbReference type="ARBA" id="ARBA00008668"/>
    </source>
</evidence>
<reference evidence="5" key="2">
    <citation type="submission" date="2015-07" db="EMBL/GenBank/DDBJ databases">
        <authorList>
            <person name="Noorani M."/>
        </authorList>
    </citation>
    <scope>NUCLEOTIDE SEQUENCE</scope>
    <source>
        <strain evidence="5">Yugu1</strain>
    </source>
</reference>
<dbReference type="EMBL" id="CM003536">
    <property type="protein sequence ID" value="RCV41970.1"/>
    <property type="molecule type" value="Genomic_DNA"/>
</dbReference>
<keyword evidence="3" id="KW-0443">Lipid metabolism</keyword>
<evidence type="ECO:0008006" key="8">
    <source>
        <dbReference type="Google" id="ProtNLM"/>
    </source>
</evidence>
<dbReference type="Pfam" id="PF00657">
    <property type="entry name" value="Lipase_GDSL"/>
    <property type="match status" value="1"/>
</dbReference>
<gene>
    <name evidence="6" type="primary">LOC101783900</name>
    <name evidence="5" type="ORF">SETIT_9G177600v2</name>
</gene>
<dbReference type="InterPro" id="IPR001087">
    <property type="entry name" value="GDSL"/>
</dbReference>
<comment type="similarity">
    <text evidence="1">Belongs to the 'GDSL' lipolytic enzyme family.</text>
</comment>
<dbReference type="EMBL" id="AGNK02005497">
    <property type="status" value="NOT_ANNOTATED_CDS"/>
    <property type="molecule type" value="Genomic_DNA"/>
</dbReference>
<accession>K4AMW5</accession>
<reference evidence="6" key="3">
    <citation type="submission" date="2018-08" db="UniProtKB">
        <authorList>
            <consortium name="EnsemblPlants"/>
        </authorList>
    </citation>
    <scope>IDENTIFICATION</scope>
    <source>
        <strain evidence="6">Yugu1</strain>
    </source>
</reference>
<keyword evidence="2" id="KW-0378">Hydrolase</keyword>
<evidence type="ECO:0000256" key="3">
    <source>
        <dbReference type="ARBA" id="ARBA00022963"/>
    </source>
</evidence>
<dbReference type="OMA" id="PYYGIDM"/>
<keyword evidence="4" id="KW-0732">Signal</keyword>
<evidence type="ECO:0000256" key="4">
    <source>
        <dbReference type="SAM" id="SignalP"/>
    </source>
</evidence>